<dbReference type="SUPFAM" id="SSF51735">
    <property type="entry name" value="NAD(P)-binding Rossmann-fold domains"/>
    <property type="match status" value="1"/>
</dbReference>
<gene>
    <name evidence="3" type="ORF">GCM10010468_21380</name>
</gene>
<sequence length="260" mass="26799">MDRFAGRAVVVTGAASGIGRATAVRLLAEGAEVIPVDFAKDPEPLAGAEFRELDVTDEGAVAALFAELSSRRIDGVFHAAGIAGGSPVHLLDSASWNQVINVNLTGTFLVVREAVRIMLEQERVEGERGAIVTVASVEGLEGTAGGSCYNAAKGGVVLLTKNVALDYGPKGIRCNAVCPGLVHTPMTSDVFDMPGLEGFRSDFIKGHALRRGARPEEIAAAAAFLLSGDASFVSGAALPVDGGYLAGKDHGITELLGLTD</sequence>
<evidence type="ECO:0000256" key="1">
    <source>
        <dbReference type="ARBA" id="ARBA00006484"/>
    </source>
</evidence>
<reference evidence="4" key="1">
    <citation type="journal article" date="2019" name="Int. J. Syst. Evol. Microbiol.">
        <title>The Global Catalogue of Microorganisms (GCM) 10K type strain sequencing project: providing services to taxonomists for standard genome sequencing and annotation.</title>
        <authorList>
            <consortium name="The Broad Institute Genomics Platform"/>
            <consortium name="The Broad Institute Genome Sequencing Center for Infectious Disease"/>
            <person name="Wu L."/>
            <person name="Ma J."/>
        </authorList>
    </citation>
    <scope>NUCLEOTIDE SEQUENCE [LARGE SCALE GENOMIC DNA]</scope>
    <source>
        <strain evidence="4">JCM 9377</strain>
    </source>
</reference>
<dbReference type="RefSeq" id="WP_344825551.1">
    <property type="nucleotide sequence ID" value="NZ_BAAAUV010000004.1"/>
</dbReference>
<dbReference type="PANTHER" id="PTHR43477:SF1">
    <property type="entry name" value="DIHYDROANTICAPSIN 7-DEHYDROGENASE"/>
    <property type="match status" value="1"/>
</dbReference>
<dbReference type="PRINTS" id="PR00081">
    <property type="entry name" value="GDHRDH"/>
</dbReference>
<name>A0ABP6Q5V2_9ACTN</name>
<dbReference type="PROSITE" id="PS00061">
    <property type="entry name" value="ADH_SHORT"/>
    <property type="match status" value="1"/>
</dbReference>
<keyword evidence="4" id="KW-1185">Reference proteome</keyword>
<dbReference type="EMBL" id="BAAAUV010000004">
    <property type="protein sequence ID" value="GAA3206023.1"/>
    <property type="molecule type" value="Genomic_DNA"/>
</dbReference>
<dbReference type="Pfam" id="PF13561">
    <property type="entry name" value="adh_short_C2"/>
    <property type="match status" value="1"/>
</dbReference>
<protein>
    <submittedName>
        <fullName evidence="3">SDR family oxidoreductase</fullName>
    </submittedName>
</protein>
<evidence type="ECO:0000313" key="4">
    <source>
        <dbReference type="Proteomes" id="UP001501237"/>
    </source>
</evidence>
<comment type="caution">
    <text evidence="3">The sequence shown here is derived from an EMBL/GenBank/DDBJ whole genome shotgun (WGS) entry which is preliminary data.</text>
</comment>
<dbReference type="InterPro" id="IPR036291">
    <property type="entry name" value="NAD(P)-bd_dom_sf"/>
</dbReference>
<dbReference type="CDD" id="cd05233">
    <property type="entry name" value="SDR_c"/>
    <property type="match status" value="1"/>
</dbReference>
<dbReference type="InterPro" id="IPR020904">
    <property type="entry name" value="Sc_DH/Rdtase_CS"/>
</dbReference>
<dbReference type="Proteomes" id="UP001501237">
    <property type="component" value="Unassembled WGS sequence"/>
</dbReference>
<keyword evidence="2" id="KW-0560">Oxidoreductase</keyword>
<dbReference type="Gene3D" id="3.40.50.720">
    <property type="entry name" value="NAD(P)-binding Rossmann-like Domain"/>
    <property type="match status" value="1"/>
</dbReference>
<accession>A0ABP6Q5V2</accession>
<evidence type="ECO:0000313" key="3">
    <source>
        <dbReference type="EMBL" id="GAA3206023.1"/>
    </source>
</evidence>
<dbReference type="InterPro" id="IPR051122">
    <property type="entry name" value="SDR_DHRS6-like"/>
</dbReference>
<evidence type="ECO:0000256" key="2">
    <source>
        <dbReference type="ARBA" id="ARBA00023002"/>
    </source>
</evidence>
<comment type="similarity">
    <text evidence="1">Belongs to the short-chain dehydrogenases/reductases (SDR) family.</text>
</comment>
<organism evidence="3 4">
    <name type="scientific">Actinocorallia longicatena</name>
    <dbReference type="NCBI Taxonomy" id="111803"/>
    <lineage>
        <taxon>Bacteria</taxon>
        <taxon>Bacillati</taxon>
        <taxon>Actinomycetota</taxon>
        <taxon>Actinomycetes</taxon>
        <taxon>Streptosporangiales</taxon>
        <taxon>Thermomonosporaceae</taxon>
        <taxon>Actinocorallia</taxon>
    </lineage>
</organism>
<proteinExistence type="inferred from homology"/>
<dbReference type="PRINTS" id="PR00080">
    <property type="entry name" value="SDRFAMILY"/>
</dbReference>
<dbReference type="PANTHER" id="PTHR43477">
    <property type="entry name" value="DIHYDROANTICAPSIN 7-DEHYDROGENASE"/>
    <property type="match status" value="1"/>
</dbReference>
<dbReference type="InterPro" id="IPR002347">
    <property type="entry name" value="SDR_fam"/>
</dbReference>